<keyword evidence="3" id="KW-0067">ATP-binding</keyword>
<dbReference type="PIRSF" id="PIRSF037677">
    <property type="entry name" value="DNA_mis_repair_Msh6"/>
    <property type="match status" value="1"/>
</dbReference>
<evidence type="ECO:0000256" key="3">
    <source>
        <dbReference type="ARBA" id="ARBA00022840"/>
    </source>
</evidence>
<organism evidence="7 8">
    <name type="scientific">Papiliotrema laurentii</name>
    <name type="common">Cryptococcus laurentii</name>
    <dbReference type="NCBI Taxonomy" id="5418"/>
    <lineage>
        <taxon>Eukaryota</taxon>
        <taxon>Fungi</taxon>
        <taxon>Dikarya</taxon>
        <taxon>Basidiomycota</taxon>
        <taxon>Agaricomycotina</taxon>
        <taxon>Tremellomycetes</taxon>
        <taxon>Tremellales</taxon>
        <taxon>Rhynchogastremaceae</taxon>
        <taxon>Papiliotrema</taxon>
    </lineage>
</organism>
<reference evidence="7" key="1">
    <citation type="submission" date="2023-02" db="EMBL/GenBank/DDBJ databases">
        <title>Identification and recombinant expression of a fungal hydrolase from Papiliotrema laurentii that hydrolyzes apple cutin and clears colloidal polyester polyurethane.</title>
        <authorList>
            <consortium name="DOE Joint Genome Institute"/>
            <person name="Roman V.A."/>
            <person name="Bojanowski C."/>
            <person name="Crable B.R."/>
            <person name="Wagner D.N."/>
            <person name="Hung C.S."/>
            <person name="Nadeau L.J."/>
            <person name="Schratz L."/>
            <person name="Haridas S."/>
            <person name="Pangilinan J."/>
            <person name="Lipzen A."/>
            <person name="Na H."/>
            <person name="Yan M."/>
            <person name="Ng V."/>
            <person name="Grigoriev I.V."/>
            <person name="Spatafora J.W."/>
            <person name="Barlow D."/>
            <person name="Biffinger J."/>
            <person name="Kelley-Loughnane N."/>
            <person name="Varaljay V.A."/>
            <person name="Crookes-Goodson W.J."/>
        </authorList>
    </citation>
    <scope>NUCLEOTIDE SEQUENCE</scope>
    <source>
        <strain evidence="7">5307AH</strain>
    </source>
</reference>
<evidence type="ECO:0000256" key="5">
    <source>
        <dbReference type="SAM" id="MobiDB-lite"/>
    </source>
</evidence>
<dbReference type="PANTHER" id="PTHR11361">
    <property type="entry name" value="DNA MISMATCH REPAIR PROTEIN MUTS FAMILY MEMBER"/>
    <property type="match status" value="1"/>
</dbReference>
<dbReference type="GO" id="GO:0051026">
    <property type="term" value="P:chiasma assembly"/>
    <property type="evidence" value="ECO:0007669"/>
    <property type="project" value="TreeGrafter"/>
</dbReference>
<dbReference type="SMART" id="SM00533">
    <property type="entry name" value="MUTSd"/>
    <property type="match status" value="1"/>
</dbReference>
<feature type="region of interest" description="Disordered" evidence="5">
    <location>
        <begin position="81"/>
        <end position="104"/>
    </location>
</feature>
<dbReference type="CDD" id="cd03281">
    <property type="entry name" value="ABC_MSH5_euk"/>
    <property type="match status" value="1"/>
</dbReference>
<dbReference type="Gene3D" id="1.10.1420.10">
    <property type="match status" value="2"/>
</dbReference>
<accession>A0AAD9CV78</accession>
<dbReference type="SUPFAM" id="SSF48334">
    <property type="entry name" value="DNA repair protein MutS, domain III"/>
    <property type="match status" value="1"/>
</dbReference>
<sequence length="747" mass="83335">MEDTKDTVEWDLAVLLMEQWDPVMVVMSSQSQDSMVDKVEEWCKQQGKLFELQPHKTFAQSHAILRLSELELDAQHPALTVESSGLEQSVPALSRTSDDEEEPDRFAKYRQGDDEFAGMGKIRLTMVKLGCWVNVHAPRAISAAGGLMTFLSRRDALDSFEETMVPVHGIESMQIEQYMLINQDALQSLAVFDYRPPASSNNLKDKEAMSLFALLRSTVTPLGHKLLHTWHLRPLVNFDLIKARHDLVEIFSSGLNRDACDRMTKAMKRIKNIPVHTKRLRRGRGGIKEWRAVVDALLAANEIKQQIVTMPGAKSSTIAHQVAGMISWELREFQNDVLRTIDFDESKEVDRVCVRSGIDEELDSLRQDFHELQSVLAAVAHHVKTTMDPRWPCQLEVQYFPSLGFLTCINPLGDGFAVPQGWNMLFSAEETLYYKTPETARLDEEYGDIDTNIQARELVIVQELNERMKAVDGEIAKIMGVIAEVDCLMALARAAVAHNLVRPTMVQEPLLEIRHGRHILQEQFVERYIANDTVLCGGPDGSHHNMMIVTGANGSGKSAYGKQVALITIMAQIGSFVPAESATIGVVDKIYTRMQTRESVSKAASAFMIDLSQVSLALRGATPRSLVILDEFGKGTLPADGAGLLAGVIEHLINGPCPRTVVLTHFHELFTQQFVDDSLPILHCHMKTELAEGTKELLYLYRLTPGKSLSSNAAECALAHGIPKDVVERAKEVRYVWRHGSNPPNAT</sequence>
<name>A0AAD9CV78_PAPLA</name>
<gene>
    <name evidence="7" type="ORF">DB88DRAFT_499748</name>
</gene>
<comment type="caution">
    <text evidence="7">The sequence shown here is derived from an EMBL/GenBank/DDBJ whole genome shotgun (WGS) entry which is preliminary data.</text>
</comment>
<dbReference type="Proteomes" id="UP001182556">
    <property type="component" value="Unassembled WGS sequence"/>
</dbReference>
<evidence type="ECO:0000259" key="6">
    <source>
        <dbReference type="PROSITE" id="PS00486"/>
    </source>
</evidence>
<dbReference type="Gene3D" id="3.40.50.300">
    <property type="entry name" value="P-loop containing nucleotide triphosphate hydrolases"/>
    <property type="match status" value="1"/>
</dbReference>
<dbReference type="GO" id="GO:0005634">
    <property type="term" value="C:nucleus"/>
    <property type="evidence" value="ECO:0007669"/>
    <property type="project" value="TreeGrafter"/>
</dbReference>
<dbReference type="GO" id="GO:0005524">
    <property type="term" value="F:ATP binding"/>
    <property type="evidence" value="ECO:0007669"/>
    <property type="project" value="UniProtKB-KW"/>
</dbReference>
<feature type="domain" description="DNA mismatch repair proteins mutS family" evidence="6">
    <location>
        <begin position="625"/>
        <end position="641"/>
    </location>
</feature>
<keyword evidence="2" id="KW-0547">Nucleotide-binding</keyword>
<evidence type="ECO:0000256" key="1">
    <source>
        <dbReference type="ARBA" id="ARBA00006271"/>
    </source>
</evidence>
<evidence type="ECO:0000313" key="8">
    <source>
        <dbReference type="Proteomes" id="UP001182556"/>
    </source>
</evidence>
<dbReference type="PANTHER" id="PTHR11361:SF20">
    <property type="entry name" value="MUTS PROTEIN HOMOLOG 5"/>
    <property type="match status" value="1"/>
</dbReference>
<dbReference type="GO" id="GO:0006298">
    <property type="term" value="P:mismatch repair"/>
    <property type="evidence" value="ECO:0007669"/>
    <property type="project" value="InterPro"/>
</dbReference>
<dbReference type="InterPro" id="IPR007696">
    <property type="entry name" value="DNA_mismatch_repair_MutS_core"/>
</dbReference>
<evidence type="ECO:0000313" key="7">
    <source>
        <dbReference type="EMBL" id="KAK1921135.1"/>
    </source>
</evidence>
<dbReference type="EMBL" id="JAODAN010000011">
    <property type="protein sequence ID" value="KAK1921135.1"/>
    <property type="molecule type" value="Genomic_DNA"/>
</dbReference>
<comment type="similarity">
    <text evidence="1">Belongs to the DNA mismatch repair MutS family.</text>
</comment>
<dbReference type="InterPro" id="IPR045076">
    <property type="entry name" value="MutS"/>
</dbReference>
<dbReference type="InterPro" id="IPR036187">
    <property type="entry name" value="DNA_mismatch_repair_MutS_sf"/>
</dbReference>
<dbReference type="AlphaFoldDB" id="A0AAD9CV78"/>
<dbReference type="SMART" id="SM00534">
    <property type="entry name" value="MUTSac"/>
    <property type="match status" value="1"/>
</dbReference>
<dbReference type="GO" id="GO:0140664">
    <property type="term" value="F:ATP-dependent DNA damage sensor activity"/>
    <property type="evidence" value="ECO:0007669"/>
    <property type="project" value="InterPro"/>
</dbReference>
<dbReference type="InterPro" id="IPR000432">
    <property type="entry name" value="DNA_mismatch_repair_MutS_C"/>
</dbReference>
<protein>
    <submittedName>
        <fullName evidence="7">Muts domain V-domain-containing protein</fullName>
    </submittedName>
</protein>
<keyword evidence="8" id="KW-1185">Reference proteome</keyword>
<dbReference type="Pfam" id="PF05192">
    <property type="entry name" value="MutS_III"/>
    <property type="match status" value="1"/>
</dbReference>
<keyword evidence="4" id="KW-0238">DNA-binding</keyword>
<dbReference type="Pfam" id="PF00488">
    <property type="entry name" value="MutS_V"/>
    <property type="match status" value="1"/>
</dbReference>
<dbReference type="PROSITE" id="PS00486">
    <property type="entry name" value="DNA_MISMATCH_REPAIR_2"/>
    <property type="match status" value="1"/>
</dbReference>
<dbReference type="GO" id="GO:0030983">
    <property type="term" value="F:mismatched DNA binding"/>
    <property type="evidence" value="ECO:0007669"/>
    <property type="project" value="InterPro"/>
</dbReference>
<evidence type="ECO:0000256" key="2">
    <source>
        <dbReference type="ARBA" id="ARBA00022741"/>
    </source>
</evidence>
<dbReference type="SUPFAM" id="SSF52540">
    <property type="entry name" value="P-loop containing nucleoside triphosphate hydrolases"/>
    <property type="match status" value="1"/>
</dbReference>
<proteinExistence type="inferred from homology"/>
<evidence type="ECO:0000256" key="4">
    <source>
        <dbReference type="ARBA" id="ARBA00023125"/>
    </source>
</evidence>
<dbReference type="InterPro" id="IPR027417">
    <property type="entry name" value="P-loop_NTPase"/>
</dbReference>
<dbReference type="InterPro" id="IPR017261">
    <property type="entry name" value="DNA_mismatch_repair_MutS/MSH"/>
</dbReference>